<keyword evidence="4" id="KW-1185">Reference proteome</keyword>
<gene>
    <name evidence="3" type="ORF">E8M01_30900</name>
</gene>
<keyword evidence="1" id="KW-1133">Transmembrane helix</keyword>
<feature type="transmembrane region" description="Helical" evidence="1">
    <location>
        <begin position="6"/>
        <end position="23"/>
    </location>
</feature>
<dbReference type="SMART" id="SM00327">
    <property type="entry name" value="VWA"/>
    <property type="match status" value="1"/>
</dbReference>
<dbReference type="AlphaFoldDB" id="A0A4D7BBW3"/>
<keyword evidence="1" id="KW-0812">Transmembrane</keyword>
<dbReference type="OrthoDB" id="6206554at2"/>
<dbReference type="RefSeq" id="WP_136963669.1">
    <property type="nucleotide sequence ID" value="NZ_CP039690.1"/>
</dbReference>
<feature type="domain" description="VWFA" evidence="2">
    <location>
        <begin position="95"/>
        <end position="279"/>
    </location>
</feature>
<dbReference type="InterPro" id="IPR036465">
    <property type="entry name" value="vWFA_dom_sf"/>
</dbReference>
<evidence type="ECO:0000256" key="1">
    <source>
        <dbReference type="SAM" id="Phobius"/>
    </source>
</evidence>
<feature type="transmembrane region" description="Helical" evidence="1">
    <location>
        <begin position="61"/>
        <end position="78"/>
    </location>
</feature>
<dbReference type="PANTHER" id="PTHR22550">
    <property type="entry name" value="SPORE GERMINATION PROTEIN"/>
    <property type="match status" value="1"/>
</dbReference>
<protein>
    <submittedName>
        <fullName evidence="3">VWA domain-containing protein</fullName>
    </submittedName>
</protein>
<dbReference type="PANTHER" id="PTHR22550:SF18">
    <property type="entry name" value="VWFA DOMAIN-CONTAINING PROTEIN"/>
    <property type="match status" value="1"/>
</dbReference>
<dbReference type="EMBL" id="CP039690">
    <property type="protein sequence ID" value="QCI68250.1"/>
    <property type="molecule type" value="Genomic_DNA"/>
</dbReference>
<proteinExistence type="predicted"/>
<dbReference type="InterPro" id="IPR002035">
    <property type="entry name" value="VWF_A"/>
</dbReference>
<feature type="transmembrane region" description="Helical" evidence="1">
    <location>
        <begin position="298"/>
        <end position="319"/>
    </location>
</feature>
<reference evidence="3 4" key="1">
    <citation type="submission" date="2019-04" db="EMBL/GenBank/DDBJ databases">
        <title>Phreatobacter aquaticus sp. nov.</title>
        <authorList>
            <person name="Choi A."/>
        </authorList>
    </citation>
    <scope>NUCLEOTIDE SEQUENCE [LARGE SCALE GENOMIC DNA]</scope>
    <source>
        <strain evidence="3 4">KCTC 52518</strain>
    </source>
</reference>
<dbReference type="KEGG" id="pstg:E8M01_30900"/>
<dbReference type="CDD" id="cd01467">
    <property type="entry name" value="vWA_BatA_type"/>
    <property type="match status" value="1"/>
</dbReference>
<dbReference type="Gene3D" id="3.40.50.410">
    <property type="entry name" value="von Willebrand factor, type A domain"/>
    <property type="match status" value="1"/>
</dbReference>
<evidence type="ECO:0000259" key="2">
    <source>
        <dbReference type="PROSITE" id="PS50234"/>
    </source>
</evidence>
<sequence>MFELGWPWLLVLLPLPILVWWLCPPYRQQVAAVRVPFFALVAQALGETPSEGAAVARKHPLQWILASVIWILLVLALARPQWFGPPVTKTVSARDLMLAVDISGSMDQADFKAPDGRVLRRLDGVKGVVDDFIAHRQGDRLGLILFGTRAYVQAPFTRDLAVVRSLLAEAEVAMAGEQTAIGDAIGLTITLFAASKAEQRVLILLTDGNDTASRVPPAKAAEIARRHGVIVHTIGIGDPAARGENRVDLDSLRQIATGTGGRMFDAADGAQLGAIYAEIDKLTPVKLQSLSWRPKLELFHWPLGAATGLALIALVLPLFRRRAEPAHV</sequence>
<dbReference type="Pfam" id="PF00092">
    <property type="entry name" value="VWA"/>
    <property type="match status" value="1"/>
</dbReference>
<accession>A0A4D7BBW3</accession>
<organism evidence="3 4">
    <name type="scientific">Phreatobacter stygius</name>
    <dbReference type="NCBI Taxonomy" id="1940610"/>
    <lineage>
        <taxon>Bacteria</taxon>
        <taxon>Pseudomonadati</taxon>
        <taxon>Pseudomonadota</taxon>
        <taxon>Alphaproteobacteria</taxon>
        <taxon>Hyphomicrobiales</taxon>
        <taxon>Phreatobacteraceae</taxon>
        <taxon>Phreatobacter</taxon>
    </lineage>
</organism>
<name>A0A4D7BBW3_9HYPH</name>
<dbReference type="SUPFAM" id="SSF53300">
    <property type="entry name" value="vWA-like"/>
    <property type="match status" value="1"/>
</dbReference>
<dbReference type="InterPro" id="IPR033881">
    <property type="entry name" value="vWA_BatA_type"/>
</dbReference>
<evidence type="ECO:0000313" key="3">
    <source>
        <dbReference type="EMBL" id="QCI68250.1"/>
    </source>
</evidence>
<dbReference type="Proteomes" id="UP000298781">
    <property type="component" value="Chromosome"/>
</dbReference>
<evidence type="ECO:0000313" key="4">
    <source>
        <dbReference type="Proteomes" id="UP000298781"/>
    </source>
</evidence>
<keyword evidence="1" id="KW-0472">Membrane</keyword>
<dbReference type="InterPro" id="IPR050768">
    <property type="entry name" value="UPF0353/GerABKA_families"/>
</dbReference>
<dbReference type="PROSITE" id="PS50234">
    <property type="entry name" value="VWFA"/>
    <property type="match status" value="1"/>
</dbReference>